<keyword evidence="1" id="KW-1133">Transmembrane helix</keyword>
<feature type="transmembrane region" description="Helical" evidence="1">
    <location>
        <begin position="635"/>
        <end position="656"/>
    </location>
</feature>
<evidence type="ECO:0000313" key="2">
    <source>
        <dbReference type="EMBL" id="GEU43224.1"/>
    </source>
</evidence>
<protein>
    <submittedName>
        <fullName evidence="2">Transposase (Putative), gypsy type</fullName>
    </submittedName>
</protein>
<evidence type="ECO:0000256" key="1">
    <source>
        <dbReference type="SAM" id="Phobius"/>
    </source>
</evidence>
<dbReference type="AlphaFoldDB" id="A0A6L2K5S2"/>
<sequence length="685" mass="75846">MRMYVATNPAPFKKFLEPFLCFVGISCYYTLDEGCYPTYWDKEDQEMDLFAFIRHTDPTKVRIGERDVREGEVSLLELTRGRVDQVEHGSHVVNVGGIDIMGDDWLQAIVVDQPKRVRKKRKDADGASGSGLPLKKLREDHSIFGDVGATAATLPFVTSSVTPTPERESDGPTDSVTVFYSGSYYTTTAVATTVITDTFALVPMAGHGSGAGKAWPCIFKDFVSPSVAEADVASPSQPVGTELSAGSFYVSQDMDSDTLRRRMQLLRGKLRLWSLATSKDAKLASSNSQVVKMTQDLSNLQLSCDELKVKASSIEFEKDNLVNQVSEQETTGSGLRDKVIGYKLFKEWVEEVQDEQVRVLSDRVAGGALGRAIDNGMQDGLKAGVDHGRAKRGLDVIASYDPSAEANFIFAVDVLRDVDFPLLTQLVSRKDASMAEIFDLLRLECHAVEIPEASQLQPFFKQLMVPIHRLEDQVIIKETFLSFALDVAYSRVQRLKGDASACRLSLTEAMVSLLEPLSVRSLTGEASTSMAPSAAVTTALLNTFGQASNIPSLPYTQFPPSPKIVFKEEELNITPEHTSFVVVLSLYHDRSCPFARASYEADNMMSFALSFVWLASLFWYTRSPGLKLVLQTLELQYFSIFALLLASWIAACSLLLQKVKTDFQGFIILYHVYFSRPEGGHTNFR</sequence>
<accession>A0A6L2K5S2</accession>
<gene>
    <name evidence="2" type="ORF">Tci_015202</name>
</gene>
<organism evidence="2">
    <name type="scientific">Tanacetum cinerariifolium</name>
    <name type="common">Dalmatian daisy</name>
    <name type="synonym">Chrysanthemum cinerariifolium</name>
    <dbReference type="NCBI Taxonomy" id="118510"/>
    <lineage>
        <taxon>Eukaryota</taxon>
        <taxon>Viridiplantae</taxon>
        <taxon>Streptophyta</taxon>
        <taxon>Embryophyta</taxon>
        <taxon>Tracheophyta</taxon>
        <taxon>Spermatophyta</taxon>
        <taxon>Magnoliopsida</taxon>
        <taxon>eudicotyledons</taxon>
        <taxon>Gunneridae</taxon>
        <taxon>Pentapetalae</taxon>
        <taxon>asterids</taxon>
        <taxon>campanulids</taxon>
        <taxon>Asterales</taxon>
        <taxon>Asteraceae</taxon>
        <taxon>Asteroideae</taxon>
        <taxon>Anthemideae</taxon>
        <taxon>Anthemidinae</taxon>
        <taxon>Tanacetum</taxon>
    </lineage>
</organism>
<name>A0A6L2K5S2_TANCI</name>
<reference evidence="2" key="1">
    <citation type="journal article" date="2019" name="Sci. Rep.">
        <title>Draft genome of Tanacetum cinerariifolium, the natural source of mosquito coil.</title>
        <authorList>
            <person name="Yamashiro T."/>
            <person name="Shiraishi A."/>
            <person name="Satake H."/>
            <person name="Nakayama K."/>
        </authorList>
    </citation>
    <scope>NUCLEOTIDE SEQUENCE</scope>
</reference>
<keyword evidence="1" id="KW-0472">Membrane</keyword>
<keyword evidence="1" id="KW-0812">Transmembrane</keyword>
<dbReference type="EMBL" id="BKCJ010001679">
    <property type="protein sequence ID" value="GEU43224.1"/>
    <property type="molecule type" value="Genomic_DNA"/>
</dbReference>
<proteinExistence type="predicted"/>
<comment type="caution">
    <text evidence="2">The sequence shown here is derived from an EMBL/GenBank/DDBJ whole genome shotgun (WGS) entry which is preliminary data.</text>
</comment>